<feature type="transmembrane region" description="Helical" evidence="1">
    <location>
        <begin position="132"/>
        <end position="156"/>
    </location>
</feature>
<organism evidence="2 3">
    <name type="scientific">Alkalibacter rhizosphaerae</name>
    <dbReference type="NCBI Taxonomy" id="2815577"/>
    <lineage>
        <taxon>Bacteria</taxon>
        <taxon>Bacillati</taxon>
        <taxon>Bacillota</taxon>
        <taxon>Clostridia</taxon>
        <taxon>Eubacteriales</taxon>
        <taxon>Eubacteriaceae</taxon>
        <taxon>Alkalibacter</taxon>
    </lineage>
</organism>
<evidence type="ECO:0000313" key="2">
    <source>
        <dbReference type="EMBL" id="QSX07798.1"/>
    </source>
</evidence>
<feature type="transmembrane region" description="Helical" evidence="1">
    <location>
        <begin position="96"/>
        <end position="126"/>
    </location>
</feature>
<dbReference type="Pfam" id="PF06695">
    <property type="entry name" value="Sm_multidrug_ex"/>
    <property type="match status" value="1"/>
</dbReference>
<name>A0A974XDG4_9FIRM</name>
<feature type="transmembrane region" description="Helical" evidence="1">
    <location>
        <begin position="42"/>
        <end position="68"/>
    </location>
</feature>
<keyword evidence="1" id="KW-0812">Transmembrane</keyword>
<keyword evidence="1" id="KW-0472">Membrane</keyword>
<keyword evidence="3" id="KW-1185">Reference proteome</keyword>
<evidence type="ECO:0000256" key="1">
    <source>
        <dbReference type="SAM" id="Phobius"/>
    </source>
</evidence>
<feature type="transmembrane region" description="Helical" evidence="1">
    <location>
        <begin position="12"/>
        <end position="36"/>
    </location>
</feature>
<dbReference type="RefSeq" id="WP_207299140.1">
    <property type="nucleotide sequence ID" value="NZ_CP071444.1"/>
</dbReference>
<sequence>MIELLSGLPDWMKVFVSAMVPVFELRFSIPFGVLGLKMSYGITYVISVLGSVVPAPFIMAFIPAILVWMRKTAPFKGLGNWVYNKGMSKRESIQKYGYIGLMFFVAIPLPGTGVWTGCLVASLLNMKWGKSVLAAIAGSSIAGIAVSILTSIGALAL</sequence>
<protein>
    <submittedName>
        <fullName evidence="2">Small multi-drug export protein</fullName>
    </submittedName>
</protein>
<dbReference type="EMBL" id="CP071444">
    <property type="protein sequence ID" value="QSX07798.1"/>
    <property type="molecule type" value="Genomic_DNA"/>
</dbReference>
<dbReference type="PANTHER" id="PTHR36007">
    <property type="entry name" value="TRANSPORT PROTEIN-RELATED"/>
    <property type="match status" value="1"/>
</dbReference>
<dbReference type="InterPro" id="IPR009577">
    <property type="entry name" value="Sm_multidrug_ex"/>
</dbReference>
<accession>A0A974XDG4</accession>
<proteinExistence type="predicted"/>
<evidence type="ECO:0000313" key="3">
    <source>
        <dbReference type="Proteomes" id="UP000663499"/>
    </source>
</evidence>
<keyword evidence="1" id="KW-1133">Transmembrane helix</keyword>
<dbReference type="PANTHER" id="PTHR36007:SF2">
    <property type="entry name" value="TRANSPORT PROTEIN-RELATED"/>
    <property type="match status" value="1"/>
</dbReference>
<dbReference type="Proteomes" id="UP000663499">
    <property type="component" value="Chromosome"/>
</dbReference>
<dbReference type="AlphaFoldDB" id="A0A974XDG4"/>
<gene>
    <name evidence="2" type="ORF">J0B03_08200</name>
</gene>
<reference evidence="2" key="1">
    <citation type="submission" date="2021-03" db="EMBL/GenBank/DDBJ databases">
        <title>Alkalibacter marinus sp. nov., isolated from tidal flat sediment.</title>
        <authorList>
            <person name="Namirimu T."/>
            <person name="Yang J.-A."/>
            <person name="Yang S.-H."/>
            <person name="Kim Y.-J."/>
            <person name="Kwon K.K."/>
        </authorList>
    </citation>
    <scope>NUCLEOTIDE SEQUENCE</scope>
    <source>
        <strain evidence="2">ES005</strain>
    </source>
</reference>
<dbReference type="KEGG" id="alka:J0B03_08200"/>